<evidence type="ECO:0000313" key="1">
    <source>
        <dbReference type="EMBL" id="ADD95700.1"/>
    </source>
</evidence>
<dbReference type="AlphaFoldDB" id="D6PIZ9"/>
<organism evidence="1">
    <name type="scientific">uncultured organism MedDCM-OCT-S01-C25</name>
    <dbReference type="NCBI Taxonomy" id="743600"/>
    <lineage>
        <taxon>unclassified sequences</taxon>
        <taxon>environmental samples</taxon>
    </lineage>
</organism>
<dbReference type="EMBL" id="GU943084">
    <property type="protein sequence ID" value="ADD95700.1"/>
    <property type="molecule type" value="Genomic_DNA"/>
</dbReference>
<feature type="non-terminal residue" evidence="1">
    <location>
        <position position="1"/>
    </location>
</feature>
<dbReference type="Pfam" id="PF08309">
    <property type="entry name" value="LVIVD"/>
    <property type="match status" value="1"/>
</dbReference>
<proteinExistence type="predicted"/>
<sequence length="791" mass="83848">TQSHAASVLNVDSPQTAPGDAKYPAYNTLSFTDVKVCTSTSSNFSTSRCLTHTLTAPVESAAVLFSGSTAGEAVNRSELRSTFSASQSSPPGAVTVGTAMVGSDAETIYFGDAQRQFNSPVVILGIPDKPTGSQAAVVLRLSMVRYNRFSFYVDVPNRPSAFGGMCGFDEHGKLSVSWAVVSSGVYENSTNDEAIHAGRYVSAANFSWSDVTFARPFAAAPAVVSQVQTHNGDDWVKTRQQDAGPTGFRIRLEGDGTSTHRIEETIGWLAVSLGSSTVFGRRFEAVSGQVDAAAGTVFRFSEGFLDQPAVFGSVASFDESDEVHLRLFEAEMQTNSTQAILILEEERCGDNDISHRPEEVHMIAISTDDIKAGIECSGSEVASTSTTQGFNVVCHGSMHMARWGFCSDGPDKMCTNNDGSDGSIGVGLSHGVGAGMVYQQQRHLSSFGSFTDIARPTPSGLSTVNIWRMSLVSSRSCGELGWPTGPHGLTSVCAESELAHECHGDDDAATDGVFHAAAICQDLGARLCTIDEVLGGETKESGCGHDHAQVWTSSMCDKGFYSALGNPEGNNSSEPDSHCNQNLTTNHAVRCCSDATTTTDDANRQYAIVASPDDNGVQIIDVSDPSLPVAMGSAVDGADGFDALAGSMRVGTWNVGSSELAYVLGQTDDRVQAVDVSDPGSPMALGSAAGPDARMYVDSAAWWRHWMHSVSALQVDDFAQTASHKLQAWVLVRNTEVPSPPLRARCAQWTLTKQWMARPPAITAQTGQAPAVPLAVQATPIARARRASLQM</sequence>
<accession>D6PIZ9</accession>
<dbReference type="InterPro" id="IPR037221">
    <property type="entry name" value="H-type_lectin_dom_sf"/>
</dbReference>
<dbReference type="Gene3D" id="2.60.40.2080">
    <property type="match status" value="1"/>
</dbReference>
<dbReference type="InterPro" id="IPR013211">
    <property type="entry name" value="LVIVD"/>
</dbReference>
<reference evidence="1" key="1">
    <citation type="journal article" date="2010" name="ISME J.">
        <title>Metagenome of the Mediterranean deep chlorophyll maximum studied by direct and fosmid library 454 pyrosequencing.</title>
        <authorList>
            <person name="Ghai R."/>
            <person name="Martin-Cuadrado A.B."/>
            <person name="Molto A.G."/>
            <person name="Heredia I.G."/>
            <person name="Cabrera R."/>
            <person name="Martin J."/>
            <person name="Verdu M."/>
            <person name="Deschamps P."/>
            <person name="Moreira D."/>
            <person name="Lopez-Garcia P."/>
            <person name="Mira A."/>
            <person name="Rodriguez-Valera F."/>
        </authorList>
    </citation>
    <scope>NUCLEOTIDE SEQUENCE</scope>
</reference>
<name>D6PIZ9_9ZZZZ</name>
<protein>
    <submittedName>
        <fullName evidence="1">Uncharacterized protein</fullName>
    </submittedName>
</protein>